<organism evidence="2 3">
    <name type="scientific">Aspergillus udagawae</name>
    <dbReference type="NCBI Taxonomy" id="91492"/>
    <lineage>
        <taxon>Eukaryota</taxon>
        <taxon>Fungi</taxon>
        <taxon>Dikarya</taxon>
        <taxon>Ascomycota</taxon>
        <taxon>Pezizomycotina</taxon>
        <taxon>Eurotiomycetes</taxon>
        <taxon>Eurotiomycetidae</taxon>
        <taxon>Eurotiales</taxon>
        <taxon>Aspergillaceae</taxon>
        <taxon>Aspergillus</taxon>
        <taxon>Aspergillus subgen. Fumigati</taxon>
    </lineage>
</organism>
<keyword evidence="3" id="KW-1185">Reference proteome</keyword>
<feature type="compositionally biased region" description="Basic and acidic residues" evidence="1">
    <location>
        <begin position="115"/>
        <end position="125"/>
    </location>
</feature>
<name>A0ABQ1BCR3_9EURO</name>
<feature type="compositionally biased region" description="Basic and acidic residues" evidence="1">
    <location>
        <begin position="11"/>
        <end position="20"/>
    </location>
</feature>
<comment type="caution">
    <text evidence="2">The sequence shown here is derived from an EMBL/GenBank/DDBJ whole genome shotgun (WGS) entry which is preliminary data.</text>
</comment>
<sequence length="136" mass="14867">MEGTTGLPVVHPEEPERMEGESTNMEVDCPVVPTNNDQNDHEVFNGFDSDSERASTVTHVQFGEESEVAPNMADRALTGAVERMSTKEALAQPAVDAPGDLEMELQHELDCLERDVEERVKDAEQGNRGAESPATE</sequence>
<evidence type="ECO:0000313" key="2">
    <source>
        <dbReference type="EMBL" id="GFF98647.1"/>
    </source>
</evidence>
<evidence type="ECO:0000313" key="3">
    <source>
        <dbReference type="Proteomes" id="UP000465266"/>
    </source>
</evidence>
<accession>A0ABQ1BCR3</accession>
<gene>
    <name evidence="2" type="ORF">IFM53868_09895</name>
</gene>
<feature type="region of interest" description="Disordered" evidence="1">
    <location>
        <begin position="115"/>
        <end position="136"/>
    </location>
</feature>
<dbReference type="Proteomes" id="UP000465266">
    <property type="component" value="Unassembled WGS sequence"/>
</dbReference>
<proteinExistence type="predicted"/>
<protein>
    <submittedName>
        <fullName evidence="2">Uncharacterized protein</fullName>
    </submittedName>
</protein>
<feature type="region of interest" description="Disordered" evidence="1">
    <location>
        <begin position="1"/>
        <end position="39"/>
    </location>
</feature>
<reference evidence="2 3" key="1">
    <citation type="submission" date="2020-01" db="EMBL/GenBank/DDBJ databases">
        <title>Draft genome sequence of Aspergillus udagawae IFM 53868.</title>
        <authorList>
            <person name="Takahashi H."/>
            <person name="Yaguchi T."/>
        </authorList>
    </citation>
    <scope>NUCLEOTIDE SEQUENCE [LARGE SCALE GENOMIC DNA]</scope>
    <source>
        <strain evidence="2 3">IFM 53868</strain>
    </source>
</reference>
<evidence type="ECO:0000256" key="1">
    <source>
        <dbReference type="SAM" id="MobiDB-lite"/>
    </source>
</evidence>
<dbReference type="EMBL" id="BLKG01000192">
    <property type="protein sequence ID" value="GFF98647.1"/>
    <property type="molecule type" value="Genomic_DNA"/>
</dbReference>